<evidence type="ECO:0000256" key="5">
    <source>
        <dbReference type="ARBA" id="ARBA00022989"/>
    </source>
</evidence>
<dbReference type="GO" id="GO:0005886">
    <property type="term" value="C:plasma membrane"/>
    <property type="evidence" value="ECO:0007669"/>
    <property type="project" value="UniProtKB-SubCell"/>
</dbReference>
<feature type="transmembrane region" description="Helical" evidence="7">
    <location>
        <begin position="295"/>
        <end position="316"/>
    </location>
</feature>
<evidence type="ECO:0000256" key="7">
    <source>
        <dbReference type="SAM" id="Phobius"/>
    </source>
</evidence>
<dbReference type="SUPFAM" id="SSF103473">
    <property type="entry name" value="MFS general substrate transporter"/>
    <property type="match status" value="1"/>
</dbReference>
<comment type="subcellular location">
    <subcellularLocation>
        <location evidence="1">Cell membrane</location>
        <topology evidence="1">Multi-pass membrane protein</topology>
    </subcellularLocation>
</comment>
<dbReference type="PANTHER" id="PTHR23513">
    <property type="entry name" value="INTEGRAL MEMBRANE EFFLUX PROTEIN-RELATED"/>
    <property type="match status" value="1"/>
</dbReference>
<dbReference type="InterPro" id="IPR036259">
    <property type="entry name" value="MFS_trans_sf"/>
</dbReference>
<keyword evidence="5 7" id="KW-1133">Transmembrane helix</keyword>
<feature type="transmembrane region" description="Helical" evidence="7">
    <location>
        <begin position="363"/>
        <end position="382"/>
    </location>
</feature>
<feature type="transmembrane region" description="Helical" evidence="7">
    <location>
        <begin position="26"/>
        <end position="43"/>
    </location>
</feature>
<organism evidence="8 9">
    <name type="scientific">Streptomyces azureus</name>
    <dbReference type="NCBI Taxonomy" id="146537"/>
    <lineage>
        <taxon>Bacteria</taxon>
        <taxon>Bacillati</taxon>
        <taxon>Actinomycetota</taxon>
        <taxon>Actinomycetes</taxon>
        <taxon>Kitasatosporales</taxon>
        <taxon>Streptomycetaceae</taxon>
        <taxon>Streptomyces</taxon>
    </lineage>
</organism>
<feature type="transmembrane region" description="Helical" evidence="7">
    <location>
        <begin position="235"/>
        <end position="258"/>
    </location>
</feature>
<dbReference type="AlphaFoldDB" id="A0A0K8PMI7"/>
<evidence type="ECO:0008006" key="10">
    <source>
        <dbReference type="Google" id="ProtNLM"/>
    </source>
</evidence>
<proteinExistence type="predicted"/>
<feature type="transmembrane region" description="Helical" evidence="7">
    <location>
        <begin position="143"/>
        <end position="163"/>
    </location>
</feature>
<evidence type="ECO:0000313" key="8">
    <source>
        <dbReference type="EMBL" id="GAP48943.1"/>
    </source>
</evidence>
<keyword evidence="6 7" id="KW-0472">Membrane</keyword>
<keyword evidence="2" id="KW-0813">Transport</keyword>
<protein>
    <recommendedName>
        <fullName evidence="10">MFS transporter</fullName>
    </recommendedName>
</protein>
<evidence type="ECO:0000313" key="9">
    <source>
        <dbReference type="Proteomes" id="UP000053859"/>
    </source>
</evidence>
<gene>
    <name evidence="8" type="ORF">SAZU_3808</name>
</gene>
<keyword evidence="4 7" id="KW-0812">Transmembrane</keyword>
<dbReference type="Gene3D" id="1.20.1250.20">
    <property type="entry name" value="MFS general substrate transporter like domains"/>
    <property type="match status" value="1"/>
</dbReference>
<evidence type="ECO:0000256" key="6">
    <source>
        <dbReference type="ARBA" id="ARBA00023136"/>
    </source>
</evidence>
<feature type="transmembrane region" description="Helical" evidence="7">
    <location>
        <begin position="337"/>
        <end position="357"/>
    </location>
</feature>
<dbReference type="EMBL" id="DF968285">
    <property type="protein sequence ID" value="GAP48943.1"/>
    <property type="molecule type" value="Genomic_DNA"/>
</dbReference>
<feature type="transmembrane region" description="Helical" evidence="7">
    <location>
        <begin position="78"/>
        <end position="106"/>
    </location>
</feature>
<dbReference type="InterPro" id="IPR010290">
    <property type="entry name" value="TM_effector"/>
</dbReference>
<accession>A0A0K8PMI7</accession>
<dbReference type="PATRIC" id="fig|146537.3.peg.4009"/>
<evidence type="ECO:0000256" key="2">
    <source>
        <dbReference type="ARBA" id="ARBA00022448"/>
    </source>
</evidence>
<reference evidence="8" key="1">
    <citation type="journal article" date="2015" name="Genome Announc.">
        <title>Draft Genome Sequence of Thiostrepton-Producing Streptomyces azureus ATCC 14921.</title>
        <authorList>
            <person name="Sakihara K."/>
            <person name="Maeda J."/>
            <person name="Tashiro K."/>
            <person name="Fujino Y."/>
            <person name="Kuhara S."/>
            <person name="Ohshima T."/>
            <person name="Ogata S."/>
            <person name="Doi K."/>
        </authorList>
    </citation>
    <scope>NUCLEOTIDE SEQUENCE [LARGE SCALE GENOMIC DNA]</scope>
    <source>
        <strain evidence="8">ATCC14921</strain>
    </source>
</reference>
<evidence type="ECO:0000256" key="4">
    <source>
        <dbReference type="ARBA" id="ARBA00022692"/>
    </source>
</evidence>
<dbReference type="Pfam" id="PF05977">
    <property type="entry name" value="MFS_3"/>
    <property type="match status" value="1"/>
</dbReference>
<evidence type="ECO:0000256" key="1">
    <source>
        <dbReference type="ARBA" id="ARBA00004651"/>
    </source>
</evidence>
<evidence type="ECO:0000256" key="3">
    <source>
        <dbReference type="ARBA" id="ARBA00022475"/>
    </source>
</evidence>
<dbReference type="PANTHER" id="PTHR23513:SF6">
    <property type="entry name" value="MAJOR FACILITATOR SUPERFAMILY ASSOCIATED DOMAIN-CONTAINING PROTEIN"/>
    <property type="match status" value="1"/>
</dbReference>
<dbReference type="CDD" id="cd06173">
    <property type="entry name" value="MFS_MefA_like"/>
    <property type="match status" value="1"/>
</dbReference>
<feature type="transmembrane region" description="Helical" evidence="7">
    <location>
        <begin position="270"/>
        <end position="289"/>
    </location>
</feature>
<sequence>MVAVIFPLLAAVSLDASVFEMGLLSAAGHVPYLFVSLFAGVWLDRKPKRAIIVLCDTARALLLLGLPAASWLDVLSVPVLLVIALLVGCFSVIADVGSSAILPSLVKRDELIDGNSKLEMSASSASVAGSALGGAVFQLLAGAASMLINTVLFGLSAVFTALIRGERKPTSGEEEGDDAGQEQSHSIRQDIADGIKFVTGHVTVRTLILATLIINFFMAIAEPVSLVFVTRTLDIPPFSVGLVLAASGVGALLGAVIAAPMSRALPLGRLIVLTASLTGLASLLTPLATLVPVPAAVTLLIAMYVLDAAMIIVYSINVRSYRSAITPDALQGRMNATNRMAVMGVMPVGAVLGGLLGTAVGTLPALVLASLGMFIAPVMLACSHVRTVKSVPVLEEEPRPDEPQAEEERA</sequence>
<keyword evidence="3" id="KW-1003">Cell membrane</keyword>
<name>A0A0K8PMI7_STRAJ</name>
<feature type="transmembrane region" description="Helical" evidence="7">
    <location>
        <begin position="206"/>
        <end position="229"/>
    </location>
</feature>
<dbReference type="Proteomes" id="UP000053859">
    <property type="component" value="Unassembled WGS sequence"/>
</dbReference>
<keyword evidence="9" id="KW-1185">Reference proteome</keyword>